<gene>
    <name evidence="11" type="primary">tsaE</name>
    <name evidence="11" type="ORF">POL72_38445</name>
</gene>
<organism evidence="11 12">
    <name type="scientific">Sorangium atrum</name>
    <dbReference type="NCBI Taxonomy" id="2995308"/>
    <lineage>
        <taxon>Bacteria</taxon>
        <taxon>Pseudomonadati</taxon>
        <taxon>Myxococcota</taxon>
        <taxon>Polyangia</taxon>
        <taxon>Polyangiales</taxon>
        <taxon>Polyangiaceae</taxon>
        <taxon>Sorangium</taxon>
    </lineage>
</organism>
<protein>
    <recommendedName>
        <fullName evidence="3">tRNA threonylcarbamoyladenosine biosynthesis protein TsaE</fullName>
    </recommendedName>
    <alternativeName>
        <fullName evidence="10">t(6)A37 threonylcarbamoyladenosine biosynthesis protein TsaE</fullName>
    </alternativeName>
</protein>
<keyword evidence="7" id="KW-0547">Nucleotide-binding</keyword>
<evidence type="ECO:0000313" key="11">
    <source>
        <dbReference type="EMBL" id="MDC0683672.1"/>
    </source>
</evidence>
<keyword evidence="8" id="KW-0067">ATP-binding</keyword>
<dbReference type="InterPro" id="IPR003442">
    <property type="entry name" value="T6A_TsaE"/>
</dbReference>
<evidence type="ECO:0000256" key="10">
    <source>
        <dbReference type="ARBA" id="ARBA00032441"/>
    </source>
</evidence>
<comment type="caution">
    <text evidence="11">The sequence shown here is derived from an EMBL/GenBank/DDBJ whole genome shotgun (WGS) entry which is preliminary data.</text>
</comment>
<keyword evidence="6" id="KW-0479">Metal-binding</keyword>
<proteinExistence type="inferred from homology"/>
<sequence length="183" mass="18768">MRIELPSRRSTIRLARALAGRLAGGDLVVLAGDLGAGKTFFARALCRALGVPPALPITSPTFTLVHEHEGRVPIAHADAYRLGGASSAEDARDDAAAELAQLGLRERRAEGALVVVEWGEPFVEALGGDALLIRLAAPEDPAAPGRAAEIRATGARSGEVLAAVDDELRRGSVGSRGAGPGAA</sequence>
<dbReference type="Proteomes" id="UP001217485">
    <property type="component" value="Unassembled WGS sequence"/>
</dbReference>
<dbReference type="SUPFAM" id="SSF52540">
    <property type="entry name" value="P-loop containing nucleoside triphosphate hydrolases"/>
    <property type="match status" value="1"/>
</dbReference>
<keyword evidence="5" id="KW-0819">tRNA processing</keyword>
<evidence type="ECO:0000256" key="3">
    <source>
        <dbReference type="ARBA" id="ARBA00019010"/>
    </source>
</evidence>
<dbReference type="PANTHER" id="PTHR33540">
    <property type="entry name" value="TRNA THREONYLCARBAMOYLADENOSINE BIOSYNTHESIS PROTEIN TSAE"/>
    <property type="match status" value="1"/>
</dbReference>
<dbReference type="PANTHER" id="PTHR33540:SF2">
    <property type="entry name" value="TRNA THREONYLCARBAMOYLADENOSINE BIOSYNTHESIS PROTEIN TSAE"/>
    <property type="match status" value="1"/>
</dbReference>
<reference evidence="11 12" key="1">
    <citation type="submission" date="2023-01" db="EMBL/GenBank/DDBJ databases">
        <title>Minimal conservation of predation-associated metabolite biosynthetic gene clusters underscores biosynthetic potential of Myxococcota including descriptions for ten novel species: Archangium lansinium sp. nov., Myxococcus landrumus sp. nov., Nannocystis bai.</title>
        <authorList>
            <person name="Ahearne A."/>
            <person name="Stevens C."/>
            <person name="Dowd S."/>
        </authorList>
    </citation>
    <scope>NUCLEOTIDE SEQUENCE [LARGE SCALE GENOMIC DNA]</scope>
    <source>
        <strain evidence="11 12">WIWO2</strain>
    </source>
</reference>
<evidence type="ECO:0000256" key="7">
    <source>
        <dbReference type="ARBA" id="ARBA00022741"/>
    </source>
</evidence>
<evidence type="ECO:0000256" key="9">
    <source>
        <dbReference type="ARBA" id="ARBA00022842"/>
    </source>
</evidence>
<dbReference type="RefSeq" id="WP_272101831.1">
    <property type="nucleotide sequence ID" value="NZ_JAQNDK010000005.1"/>
</dbReference>
<evidence type="ECO:0000256" key="4">
    <source>
        <dbReference type="ARBA" id="ARBA00022490"/>
    </source>
</evidence>
<evidence type="ECO:0000256" key="6">
    <source>
        <dbReference type="ARBA" id="ARBA00022723"/>
    </source>
</evidence>
<comment type="subcellular location">
    <subcellularLocation>
        <location evidence="1">Cytoplasm</location>
    </subcellularLocation>
</comment>
<evidence type="ECO:0000256" key="8">
    <source>
        <dbReference type="ARBA" id="ARBA00022840"/>
    </source>
</evidence>
<keyword evidence="9" id="KW-0460">Magnesium</keyword>
<keyword evidence="4" id="KW-0963">Cytoplasm</keyword>
<dbReference type="Pfam" id="PF02367">
    <property type="entry name" value="TsaE"/>
    <property type="match status" value="1"/>
</dbReference>
<comment type="similarity">
    <text evidence="2">Belongs to the TsaE family.</text>
</comment>
<dbReference type="Gene3D" id="3.40.50.300">
    <property type="entry name" value="P-loop containing nucleotide triphosphate hydrolases"/>
    <property type="match status" value="1"/>
</dbReference>
<evidence type="ECO:0000256" key="2">
    <source>
        <dbReference type="ARBA" id="ARBA00007599"/>
    </source>
</evidence>
<name>A0ABT5CB65_9BACT</name>
<dbReference type="NCBIfam" id="TIGR00150">
    <property type="entry name" value="T6A_YjeE"/>
    <property type="match status" value="1"/>
</dbReference>
<keyword evidence="12" id="KW-1185">Reference proteome</keyword>
<accession>A0ABT5CB65</accession>
<dbReference type="InterPro" id="IPR027417">
    <property type="entry name" value="P-loop_NTPase"/>
</dbReference>
<evidence type="ECO:0000313" key="12">
    <source>
        <dbReference type="Proteomes" id="UP001217485"/>
    </source>
</evidence>
<dbReference type="EMBL" id="JAQNDK010000005">
    <property type="protein sequence ID" value="MDC0683672.1"/>
    <property type="molecule type" value="Genomic_DNA"/>
</dbReference>
<evidence type="ECO:0000256" key="5">
    <source>
        <dbReference type="ARBA" id="ARBA00022694"/>
    </source>
</evidence>
<evidence type="ECO:0000256" key="1">
    <source>
        <dbReference type="ARBA" id="ARBA00004496"/>
    </source>
</evidence>